<evidence type="ECO:0000313" key="6">
    <source>
        <dbReference type="Proteomes" id="UP000516421"/>
    </source>
</evidence>
<name>A0A7H2BMY7_9MICC</name>
<comment type="similarity">
    <text evidence="1">Belongs to the HpcH/HpaI aldolase family.</text>
</comment>
<accession>A0A7H2BMY7</accession>
<dbReference type="Gene3D" id="3.20.20.60">
    <property type="entry name" value="Phosphoenolpyruvate-binding domains"/>
    <property type="match status" value="1"/>
</dbReference>
<evidence type="ECO:0000256" key="3">
    <source>
        <dbReference type="ARBA" id="ARBA00023239"/>
    </source>
</evidence>
<keyword evidence="3 5" id="KW-0456">Lyase</keyword>
<dbReference type="Proteomes" id="UP000516421">
    <property type="component" value="Chromosome"/>
</dbReference>
<dbReference type="SUPFAM" id="SSF51621">
    <property type="entry name" value="Phosphoenolpyruvate/pyruvate domain"/>
    <property type="match status" value="1"/>
</dbReference>
<dbReference type="PANTHER" id="PTHR30502">
    <property type="entry name" value="2-KETO-3-DEOXY-L-RHAMNONATE ALDOLASE"/>
    <property type="match status" value="1"/>
</dbReference>
<keyword evidence="6" id="KW-1185">Reference proteome</keyword>
<organism evidence="5 6">
    <name type="scientific">Rothia amarae</name>
    <dbReference type="NCBI Taxonomy" id="169480"/>
    <lineage>
        <taxon>Bacteria</taxon>
        <taxon>Bacillati</taxon>
        <taxon>Actinomycetota</taxon>
        <taxon>Actinomycetes</taxon>
        <taxon>Micrococcales</taxon>
        <taxon>Micrococcaceae</taxon>
        <taxon>Rothia</taxon>
    </lineage>
</organism>
<evidence type="ECO:0000313" key="5">
    <source>
        <dbReference type="EMBL" id="QNV41033.1"/>
    </source>
</evidence>
<proteinExistence type="inferred from homology"/>
<dbReference type="InterPro" id="IPR005000">
    <property type="entry name" value="Aldolase/citrate-lyase_domain"/>
</dbReference>
<keyword evidence="2" id="KW-0479">Metal-binding</keyword>
<dbReference type="InterPro" id="IPR015813">
    <property type="entry name" value="Pyrv/PenolPyrv_kinase-like_dom"/>
</dbReference>
<dbReference type="AlphaFoldDB" id="A0A7H2BMY7"/>
<dbReference type="EMBL" id="CP061538">
    <property type="protein sequence ID" value="QNV41033.1"/>
    <property type="molecule type" value="Genomic_DNA"/>
</dbReference>
<feature type="domain" description="HpcH/HpaI aldolase/citrate lyase" evidence="4">
    <location>
        <begin position="34"/>
        <end position="259"/>
    </location>
</feature>
<dbReference type="InterPro" id="IPR040442">
    <property type="entry name" value="Pyrv_kinase-like_dom_sf"/>
</dbReference>
<dbReference type="Pfam" id="PF03328">
    <property type="entry name" value="HpcH_HpaI"/>
    <property type="match status" value="1"/>
</dbReference>
<dbReference type="GO" id="GO:0005737">
    <property type="term" value="C:cytoplasm"/>
    <property type="evidence" value="ECO:0007669"/>
    <property type="project" value="TreeGrafter"/>
</dbReference>
<protein>
    <submittedName>
        <fullName evidence="5">HpcH/HpaI aldolase/citrate lyase family protein</fullName>
    </submittedName>
</protein>
<dbReference type="PANTHER" id="PTHR30502:SF0">
    <property type="entry name" value="PHOSPHOENOLPYRUVATE CARBOXYLASE FAMILY PROTEIN"/>
    <property type="match status" value="1"/>
</dbReference>
<evidence type="ECO:0000259" key="4">
    <source>
        <dbReference type="Pfam" id="PF03328"/>
    </source>
</evidence>
<evidence type="ECO:0000256" key="1">
    <source>
        <dbReference type="ARBA" id="ARBA00005568"/>
    </source>
</evidence>
<dbReference type="GO" id="GO:0046872">
    <property type="term" value="F:metal ion binding"/>
    <property type="evidence" value="ECO:0007669"/>
    <property type="project" value="UniProtKB-KW"/>
</dbReference>
<dbReference type="KEGG" id="rama:IDM48_07755"/>
<dbReference type="GO" id="GO:0016832">
    <property type="term" value="F:aldehyde-lyase activity"/>
    <property type="evidence" value="ECO:0007669"/>
    <property type="project" value="TreeGrafter"/>
</dbReference>
<reference evidence="5 6" key="1">
    <citation type="submission" date="2020-09" db="EMBL/GenBank/DDBJ databases">
        <title>Investigation of environmental microbe.</title>
        <authorList>
            <person name="Ou Y."/>
            <person name="Kang Q."/>
        </authorList>
    </citation>
    <scope>NUCLEOTIDE SEQUENCE [LARGE SCALE GENOMIC DNA]</scope>
    <source>
        <strain evidence="5 6">KJZ-9</strain>
    </source>
</reference>
<evidence type="ECO:0000256" key="2">
    <source>
        <dbReference type="ARBA" id="ARBA00022723"/>
    </source>
</evidence>
<gene>
    <name evidence="5" type="ORF">IDM48_07755</name>
</gene>
<dbReference type="InterPro" id="IPR050251">
    <property type="entry name" value="HpcH-HpaI_aldolase"/>
</dbReference>
<sequence>MLADEANLPVPGLPPSFKDLFSPVAQQNSDAPVTGLFVCSGDVGVAEICAGAGFDYLLIDGEHAPLSLQNIQNQLRTVAAYPTLALVRVPSNHEVTIKQYLDLGAQSLLVPMVDTADDARVAAAAVEYPGSGVRGVGSALARSARWNRVPQYLANARASISLVVQIESAEGVKNVDEILAVEGVDALFIGPSDLAASMGYLGQQNHEEVVSAVLEVIKKANERGKIVGVNAFDQEQAQEYLLAGADFINIGADVALLARATENLAQLWRRDQGGQQITSSY</sequence>
<dbReference type="FunFam" id="3.20.20.60:FF:000004">
    <property type="entry name" value="5-keto-4-deoxy-D-glucarate aldolase"/>
    <property type="match status" value="1"/>
</dbReference>